<dbReference type="STRING" id="663278.Ethha_2453"/>
<sequence>MPDIVLYILCTAVAAAVYYGLYTALSCHMGLPSLRSLNVIRRLTASTKDIALSEKITLPIAGLLEAKIHLNGYTRSRLQADLKAAGLAEYTPERYTAMSVAFGVMVFIPGLILAFAGIKLGQNIFLIAATALIACSVIVGIAKQREIRKIAKRRRGRIELEIPKMTDSVLQSLSKRNGRADITTILREYQRVAGPDLKKEIGYMLADIETSNNERVETILLRTENRLNSEIATSLIRGLIGIYNGEDMREYLQGLVLEMNEQQIEFAARAARRRPNELTLPTWAVIGSMVLMICILILSTIFLHLPG</sequence>
<dbReference type="HOGENOM" id="CLU_905359_0_0_9"/>
<keyword evidence="1" id="KW-1133">Transmembrane helix</keyword>
<evidence type="ECO:0000313" key="3">
    <source>
        <dbReference type="Proteomes" id="UP000001551"/>
    </source>
</evidence>
<name>E6U5T1_ETHHY</name>
<dbReference type="RefSeq" id="WP_013486291.1">
    <property type="nucleotide sequence ID" value="NC_014828.1"/>
</dbReference>
<evidence type="ECO:0000256" key="1">
    <source>
        <dbReference type="SAM" id="Phobius"/>
    </source>
</evidence>
<feature type="transmembrane region" description="Helical" evidence="1">
    <location>
        <begin position="282"/>
        <end position="305"/>
    </location>
</feature>
<keyword evidence="1" id="KW-0812">Transmembrane</keyword>
<keyword evidence="1" id="KW-0472">Membrane</keyword>
<accession>E6U5T1</accession>
<feature type="transmembrane region" description="Helical" evidence="1">
    <location>
        <begin position="95"/>
        <end position="118"/>
    </location>
</feature>
<reference evidence="2 3" key="1">
    <citation type="submission" date="2010-12" db="EMBL/GenBank/DDBJ databases">
        <title>Complete sequence of Ethanoligenens harbinense YUAN-3.</title>
        <authorList>
            <person name="Lucas S."/>
            <person name="Copeland A."/>
            <person name="Lapidus A."/>
            <person name="Cheng J.-F."/>
            <person name="Bruce D."/>
            <person name="Goodwin L."/>
            <person name="Pitluck S."/>
            <person name="Chertkov O."/>
            <person name="Misra M."/>
            <person name="Detter J.C."/>
            <person name="Han C."/>
            <person name="Tapia R."/>
            <person name="Land M."/>
            <person name="Hauser L."/>
            <person name="Jeffries C."/>
            <person name="Kyrpides N."/>
            <person name="Ivanova N."/>
            <person name="Mikhailova N."/>
            <person name="Wang A."/>
            <person name="Mouttaki H."/>
            <person name="He Z."/>
            <person name="Zhou J."/>
            <person name="Hemme C.L."/>
            <person name="Woyke T."/>
        </authorList>
    </citation>
    <scope>NUCLEOTIDE SEQUENCE [LARGE SCALE GENOMIC DNA]</scope>
    <source>
        <strain evidence="3">DSM 18485 / JCM 12961 / CGMCC 1.5033 / YUAN-3</strain>
    </source>
</reference>
<protein>
    <submittedName>
        <fullName evidence="2">Uncharacterized protein</fullName>
    </submittedName>
</protein>
<gene>
    <name evidence="2" type="ordered locus">Ethha_2453</name>
</gene>
<dbReference type="eggNOG" id="COG2064">
    <property type="taxonomic scope" value="Bacteria"/>
</dbReference>
<feature type="transmembrane region" description="Helical" evidence="1">
    <location>
        <begin position="6"/>
        <end position="25"/>
    </location>
</feature>
<evidence type="ECO:0000313" key="2">
    <source>
        <dbReference type="EMBL" id="ADU27948.1"/>
    </source>
</evidence>
<feature type="transmembrane region" description="Helical" evidence="1">
    <location>
        <begin position="124"/>
        <end position="142"/>
    </location>
</feature>
<dbReference type="KEGG" id="eha:Ethha_2453"/>
<proteinExistence type="predicted"/>
<dbReference type="Proteomes" id="UP000001551">
    <property type="component" value="Chromosome"/>
</dbReference>
<organism evidence="2 3">
    <name type="scientific">Ethanoligenens harbinense (strain DSM 18485 / JCM 12961 / CGMCC 1.5033 / YUAN-3)</name>
    <dbReference type="NCBI Taxonomy" id="663278"/>
    <lineage>
        <taxon>Bacteria</taxon>
        <taxon>Bacillati</taxon>
        <taxon>Bacillota</taxon>
        <taxon>Clostridia</taxon>
        <taxon>Eubacteriales</taxon>
        <taxon>Oscillospiraceae</taxon>
        <taxon>Ethanoligenens</taxon>
    </lineage>
</organism>
<dbReference type="AlphaFoldDB" id="E6U5T1"/>
<keyword evidence="3" id="KW-1185">Reference proteome</keyword>
<dbReference type="EMBL" id="CP002400">
    <property type="protein sequence ID" value="ADU27948.1"/>
    <property type="molecule type" value="Genomic_DNA"/>
</dbReference>